<proteinExistence type="predicted"/>
<reference evidence="2" key="2">
    <citation type="submission" date="2020-11" db="EMBL/GenBank/DDBJ databases">
        <authorList>
            <person name="McCartney M.A."/>
            <person name="Auch B."/>
            <person name="Kono T."/>
            <person name="Mallez S."/>
            <person name="Becker A."/>
            <person name="Gohl D.M."/>
            <person name="Silverstein K.A.T."/>
            <person name="Koren S."/>
            <person name="Bechman K.B."/>
            <person name="Herman A."/>
            <person name="Abrahante J.E."/>
            <person name="Garbe J."/>
        </authorList>
    </citation>
    <scope>NUCLEOTIDE SEQUENCE</scope>
    <source>
        <strain evidence="2">Duluth1</strain>
        <tissue evidence="2">Whole animal</tissue>
    </source>
</reference>
<comment type="caution">
    <text evidence="2">The sequence shown here is derived from an EMBL/GenBank/DDBJ whole genome shotgun (WGS) entry which is preliminary data.</text>
</comment>
<dbReference type="Proteomes" id="UP000828390">
    <property type="component" value="Unassembled WGS sequence"/>
</dbReference>
<accession>A0A9D3YKD0</accession>
<evidence type="ECO:0000313" key="2">
    <source>
        <dbReference type="EMBL" id="KAH3700460.1"/>
    </source>
</evidence>
<evidence type="ECO:0000256" key="1">
    <source>
        <dbReference type="SAM" id="MobiDB-lite"/>
    </source>
</evidence>
<evidence type="ECO:0000313" key="3">
    <source>
        <dbReference type="Proteomes" id="UP000828390"/>
    </source>
</evidence>
<name>A0A9D3YKD0_DREPO</name>
<dbReference type="AlphaFoldDB" id="A0A9D3YKD0"/>
<gene>
    <name evidence="2" type="ORF">DPMN_075436</name>
</gene>
<feature type="region of interest" description="Disordered" evidence="1">
    <location>
        <begin position="1"/>
        <end position="26"/>
    </location>
</feature>
<feature type="compositionally biased region" description="Basic residues" evidence="1">
    <location>
        <begin position="1"/>
        <end position="20"/>
    </location>
</feature>
<keyword evidence="3" id="KW-1185">Reference proteome</keyword>
<reference evidence="2" key="1">
    <citation type="journal article" date="2019" name="bioRxiv">
        <title>The Genome of the Zebra Mussel, Dreissena polymorpha: A Resource for Invasive Species Research.</title>
        <authorList>
            <person name="McCartney M.A."/>
            <person name="Auch B."/>
            <person name="Kono T."/>
            <person name="Mallez S."/>
            <person name="Zhang Y."/>
            <person name="Obille A."/>
            <person name="Becker A."/>
            <person name="Abrahante J.E."/>
            <person name="Garbe J."/>
            <person name="Badalamenti J.P."/>
            <person name="Herman A."/>
            <person name="Mangelson H."/>
            <person name="Liachko I."/>
            <person name="Sullivan S."/>
            <person name="Sone E.D."/>
            <person name="Koren S."/>
            <person name="Silverstein K.A.T."/>
            <person name="Beckman K.B."/>
            <person name="Gohl D.M."/>
        </authorList>
    </citation>
    <scope>NUCLEOTIDE SEQUENCE</scope>
    <source>
        <strain evidence="2">Duluth1</strain>
        <tissue evidence="2">Whole animal</tissue>
    </source>
</reference>
<organism evidence="2 3">
    <name type="scientific">Dreissena polymorpha</name>
    <name type="common">Zebra mussel</name>
    <name type="synonym">Mytilus polymorpha</name>
    <dbReference type="NCBI Taxonomy" id="45954"/>
    <lineage>
        <taxon>Eukaryota</taxon>
        <taxon>Metazoa</taxon>
        <taxon>Spiralia</taxon>
        <taxon>Lophotrochozoa</taxon>
        <taxon>Mollusca</taxon>
        <taxon>Bivalvia</taxon>
        <taxon>Autobranchia</taxon>
        <taxon>Heteroconchia</taxon>
        <taxon>Euheterodonta</taxon>
        <taxon>Imparidentia</taxon>
        <taxon>Neoheterodontei</taxon>
        <taxon>Myida</taxon>
        <taxon>Dreissenoidea</taxon>
        <taxon>Dreissenidae</taxon>
        <taxon>Dreissena</taxon>
    </lineage>
</organism>
<dbReference type="EMBL" id="JAIWYP010000015">
    <property type="protein sequence ID" value="KAH3700460.1"/>
    <property type="molecule type" value="Genomic_DNA"/>
</dbReference>
<sequence>MKRLQQRRHYAKRSRRRRSGPSHWSYPYGKGAISRCARITAPLAMSKDGTSTAEVRIRMTMATAAMARLNRLWTYSSSASPPSTSS</sequence>
<protein>
    <submittedName>
        <fullName evidence="2">Uncharacterized protein</fullName>
    </submittedName>
</protein>